<dbReference type="FunFam" id="3.10.129.10:FF:000001">
    <property type="entry name" value="3-hydroxyacyl-[acyl-carrier-protein] dehydratase FabZ"/>
    <property type="match status" value="1"/>
</dbReference>
<keyword evidence="4 9" id="KW-0444">Lipid biosynthesis</keyword>
<dbReference type="GO" id="GO:0019171">
    <property type="term" value="F:(3R)-hydroxyacyl-[acyl-carrier-protein] dehydratase activity"/>
    <property type="evidence" value="ECO:0007669"/>
    <property type="project" value="UniProtKB-EC"/>
</dbReference>
<dbReference type="GO" id="GO:0005737">
    <property type="term" value="C:cytoplasm"/>
    <property type="evidence" value="ECO:0007669"/>
    <property type="project" value="UniProtKB-SubCell"/>
</dbReference>
<evidence type="ECO:0000313" key="11">
    <source>
        <dbReference type="Proteomes" id="UP000249185"/>
    </source>
</evidence>
<dbReference type="HAMAP" id="MF_00406">
    <property type="entry name" value="FabZ"/>
    <property type="match status" value="1"/>
</dbReference>
<dbReference type="SUPFAM" id="SSF54637">
    <property type="entry name" value="Thioesterase/thiol ester dehydrase-isomerase"/>
    <property type="match status" value="1"/>
</dbReference>
<protein>
    <recommendedName>
        <fullName evidence="9">3-hydroxyacyl-[acyl-carrier-protein] dehydratase FabZ</fullName>
        <ecNumber evidence="9">4.2.1.59</ecNumber>
    </recommendedName>
    <alternativeName>
        <fullName evidence="9">(3R)-hydroxymyristoyl-[acyl-carrier-protein] dehydratase</fullName>
        <shortName evidence="9">(3R)-hydroxymyristoyl-ACP dehydrase</shortName>
    </alternativeName>
    <alternativeName>
        <fullName evidence="9">Beta-hydroxyacyl-ACP dehydratase</fullName>
    </alternativeName>
</protein>
<dbReference type="EC" id="4.2.1.59" evidence="9"/>
<sequence>MALVIDPDLGSADILEIKRMIPHRYPVLLVDRMVNIAKGKGAVGIKCVTANEPHFEGHFPARPVMPGVLIIEAMAQTAAVLVIRTLDLIDHDLLVYFMSIEEAKFRSPVEPGDVLELHVEIIRGRGKVWKFNGVGKVGDRVCAEAVFTAMIMEPEAAANARP</sequence>
<dbReference type="GO" id="GO:0009245">
    <property type="term" value="P:lipid A biosynthetic process"/>
    <property type="evidence" value="ECO:0007669"/>
    <property type="project" value="UniProtKB-UniRule"/>
</dbReference>
<keyword evidence="5 9" id="KW-0441">Lipid A biosynthesis</keyword>
<gene>
    <name evidence="9 10" type="primary">fabZ</name>
    <name evidence="10" type="ORF">DI556_11065</name>
</gene>
<comment type="catalytic activity">
    <reaction evidence="9">
        <text>a (3R)-hydroxyacyl-[ACP] = a (2E)-enoyl-[ACP] + H2O</text>
        <dbReference type="Rhea" id="RHEA:13097"/>
        <dbReference type="Rhea" id="RHEA-COMP:9925"/>
        <dbReference type="Rhea" id="RHEA-COMP:9945"/>
        <dbReference type="ChEBI" id="CHEBI:15377"/>
        <dbReference type="ChEBI" id="CHEBI:78784"/>
        <dbReference type="ChEBI" id="CHEBI:78827"/>
        <dbReference type="EC" id="4.2.1.59"/>
    </reaction>
</comment>
<evidence type="ECO:0000256" key="6">
    <source>
        <dbReference type="ARBA" id="ARBA00023098"/>
    </source>
</evidence>
<proteinExistence type="inferred from homology"/>
<dbReference type="Proteomes" id="UP000249185">
    <property type="component" value="Unassembled WGS sequence"/>
</dbReference>
<keyword evidence="3 9" id="KW-0963">Cytoplasm</keyword>
<reference evidence="10 11" key="1">
    <citation type="submission" date="2017-08" db="EMBL/GenBank/DDBJ databases">
        <title>Infants hospitalized years apart are colonized by the same room-sourced microbial strains.</title>
        <authorList>
            <person name="Brooks B."/>
            <person name="Olm M.R."/>
            <person name="Firek B.A."/>
            <person name="Baker R."/>
            <person name="Thomas B.C."/>
            <person name="Morowitz M.J."/>
            <person name="Banfield J.F."/>
        </authorList>
    </citation>
    <scope>NUCLEOTIDE SEQUENCE [LARGE SCALE GENOMIC DNA]</scope>
    <source>
        <strain evidence="10">S2_005_002_R2_34</strain>
    </source>
</reference>
<comment type="function">
    <text evidence="8 9">Involved in unsaturated fatty acids biosynthesis. Catalyzes the dehydration of short chain beta-hydroxyacyl-ACPs and long chain saturated and unsaturated beta-hydroxyacyl-ACPs.</text>
</comment>
<dbReference type="CDD" id="cd01288">
    <property type="entry name" value="FabZ"/>
    <property type="match status" value="1"/>
</dbReference>
<keyword evidence="7 9" id="KW-0456">Lyase</keyword>
<dbReference type="EMBL" id="QFPW01000007">
    <property type="protein sequence ID" value="PZQ49403.1"/>
    <property type="molecule type" value="Genomic_DNA"/>
</dbReference>
<evidence type="ECO:0000313" key="10">
    <source>
        <dbReference type="EMBL" id="PZQ49403.1"/>
    </source>
</evidence>
<organism evidence="10 11">
    <name type="scientific">Rhodovulum sulfidophilum</name>
    <name type="common">Rhodobacter sulfidophilus</name>
    <dbReference type="NCBI Taxonomy" id="35806"/>
    <lineage>
        <taxon>Bacteria</taxon>
        <taxon>Pseudomonadati</taxon>
        <taxon>Pseudomonadota</taxon>
        <taxon>Alphaproteobacteria</taxon>
        <taxon>Rhodobacterales</taxon>
        <taxon>Paracoccaceae</taxon>
        <taxon>Rhodovulum</taxon>
    </lineage>
</organism>
<dbReference type="InterPro" id="IPR029069">
    <property type="entry name" value="HotDog_dom_sf"/>
</dbReference>
<accession>A0A2W5Q3S4</accession>
<dbReference type="Gene3D" id="3.10.129.10">
    <property type="entry name" value="Hotdog Thioesterase"/>
    <property type="match status" value="1"/>
</dbReference>
<evidence type="ECO:0000256" key="2">
    <source>
        <dbReference type="ARBA" id="ARBA00009174"/>
    </source>
</evidence>
<name>A0A2W5Q3S4_RHOSU</name>
<dbReference type="AlphaFoldDB" id="A0A2W5Q3S4"/>
<evidence type="ECO:0000256" key="3">
    <source>
        <dbReference type="ARBA" id="ARBA00022490"/>
    </source>
</evidence>
<evidence type="ECO:0000256" key="5">
    <source>
        <dbReference type="ARBA" id="ARBA00022556"/>
    </source>
</evidence>
<evidence type="ECO:0000256" key="4">
    <source>
        <dbReference type="ARBA" id="ARBA00022516"/>
    </source>
</evidence>
<comment type="subcellular location">
    <subcellularLocation>
        <location evidence="1 9">Cytoplasm</location>
    </subcellularLocation>
</comment>
<dbReference type="GO" id="GO:0016020">
    <property type="term" value="C:membrane"/>
    <property type="evidence" value="ECO:0007669"/>
    <property type="project" value="GOC"/>
</dbReference>
<dbReference type="PANTHER" id="PTHR30272:SF1">
    <property type="entry name" value="3-HYDROXYACYL-[ACYL-CARRIER-PROTEIN] DEHYDRATASE"/>
    <property type="match status" value="1"/>
</dbReference>
<dbReference type="Pfam" id="PF07977">
    <property type="entry name" value="FabA"/>
    <property type="match status" value="1"/>
</dbReference>
<dbReference type="InterPro" id="IPR013114">
    <property type="entry name" value="FabA_FabZ"/>
</dbReference>
<feature type="active site" evidence="9">
    <location>
        <position position="58"/>
    </location>
</feature>
<comment type="similarity">
    <text evidence="2 9">Belongs to the thioester dehydratase family. FabZ subfamily.</text>
</comment>
<keyword evidence="6 9" id="KW-0443">Lipid metabolism</keyword>
<dbReference type="InterPro" id="IPR010084">
    <property type="entry name" value="FabZ"/>
</dbReference>
<dbReference type="PANTHER" id="PTHR30272">
    <property type="entry name" value="3-HYDROXYACYL-[ACYL-CARRIER-PROTEIN] DEHYDRATASE"/>
    <property type="match status" value="1"/>
</dbReference>
<comment type="caution">
    <text evidence="10">The sequence shown here is derived from an EMBL/GenBank/DDBJ whole genome shotgun (WGS) entry which is preliminary data.</text>
</comment>
<dbReference type="GO" id="GO:0006633">
    <property type="term" value="P:fatty acid biosynthetic process"/>
    <property type="evidence" value="ECO:0007669"/>
    <property type="project" value="UniProtKB-UniRule"/>
</dbReference>
<evidence type="ECO:0000256" key="8">
    <source>
        <dbReference type="ARBA" id="ARBA00025049"/>
    </source>
</evidence>
<dbReference type="NCBIfam" id="NF000582">
    <property type="entry name" value="PRK00006.1"/>
    <property type="match status" value="1"/>
</dbReference>
<dbReference type="NCBIfam" id="TIGR01750">
    <property type="entry name" value="fabZ"/>
    <property type="match status" value="1"/>
</dbReference>
<evidence type="ECO:0000256" key="1">
    <source>
        <dbReference type="ARBA" id="ARBA00004496"/>
    </source>
</evidence>
<evidence type="ECO:0000256" key="9">
    <source>
        <dbReference type="HAMAP-Rule" id="MF_00406"/>
    </source>
</evidence>
<evidence type="ECO:0000256" key="7">
    <source>
        <dbReference type="ARBA" id="ARBA00023239"/>
    </source>
</evidence>